<feature type="compositionally biased region" description="Polar residues" evidence="1">
    <location>
        <begin position="47"/>
        <end position="63"/>
    </location>
</feature>
<proteinExistence type="predicted"/>
<gene>
    <name evidence="2" type="ORF">T265_11546</name>
</gene>
<keyword evidence="3" id="KW-1185">Reference proteome</keyword>
<dbReference type="GeneID" id="20325714"/>
<dbReference type="EMBL" id="KL597142">
    <property type="protein sequence ID" value="KER19767.1"/>
    <property type="molecule type" value="Genomic_DNA"/>
</dbReference>
<sequence>MQPSERKRITQRPKPRLLSDEPNEVPKDLDGDTPGRQGALWDYGNHHPNSGFQVNENFQLELY</sequence>
<protein>
    <submittedName>
        <fullName evidence="2">Uncharacterized protein</fullName>
    </submittedName>
</protein>
<reference evidence="2 3" key="1">
    <citation type="submission" date="2013-11" db="EMBL/GenBank/DDBJ databases">
        <title>Opisthorchis viverrini - life in the bile duct.</title>
        <authorList>
            <person name="Young N.D."/>
            <person name="Nagarajan N."/>
            <person name="Lin S.J."/>
            <person name="Korhonen P.K."/>
            <person name="Jex A.R."/>
            <person name="Hall R.S."/>
            <person name="Safavi-Hemami H."/>
            <person name="Kaewkong W."/>
            <person name="Bertrand D."/>
            <person name="Gao S."/>
            <person name="Seet Q."/>
            <person name="Wongkham S."/>
            <person name="Teh B.T."/>
            <person name="Wongkham C."/>
            <person name="Intapan P.M."/>
            <person name="Maleewong W."/>
            <person name="Yang X."/>
            <person name="Hu M."/>
            <person name="Wang Z."/>
            <person name="Hofmann A."/>
            <person name="Sternberg P.W."/>
            <person name="Tan P."/>
            <person name="Wang J."/>
            <person name="Gasser R.B."/>
        </authorList>
    </citation>
    <scope>NUCLEOTIDE SEQUENCE [LARGE SCALE GENOMIC DNA]</scope>
</reference>
<name>A0A074Z2N1_OPIVI</name>
<evidence type="ECO:0000313" key="3">
    <source>
        <dbReference type="Proteomes" id="UP000054324"/>
    </source>
</evidence>
<accession>A0A074Z2N1</accession>
<dbReference type="KEGG" id="ovi:T265_11546"/>
<dbReference type="CTD" id="20325714"/>
<feature type="region of interest" description="Disordered" evidence="1">
    <location>
        <begin position="1"/>
        <end position="63"/>
    </location>
</feature>
<organism evidence="2 3">
    <name type="scientific">Opisthorchis viverrini</name>
    <name type="common">Southeast Asian liver fluke</name>
    <dbReference type="NCBI Taxonomy" id="6198"/>
    <lineage>
        <taxon>Eukaryota</taxon>
        <taxon>Metazoa</taxon>
        <taxon>Spiralia</taxon>
        <taxon>Lophotrochozoa</taxon>
        <taxon>Platyhelminthes</taxon>
        <taxon>Trematoda</taxon>
        <taxon>Digenea</taxon>
        <taxon>Opisthorchiida</taxon>
        <taxon>Opisthorchiata</taxon>
        <taxon>Opisthorchiidae</taxon>
        <taxon>Opisthorchis</taxon>
    </lineage>
</organism>
<dbReference type="AlphaFoldDB" id="A0A074Z2N1"/>
<evidence type="ECO:0000313" key="2">
    <source>
        <dbReference type="EMBL" id="KER19767.1"/>
    </source>
</evidence>
<evidence type="ECO:0000256" key="1">
    <source>
        <dbReference type="SAM" id="MobiDB-lite"/>
    </source>
</evidence>
<dbReference type="RefSeq" id="XP_009176491.1">
    <property type="nucleotide sequence ID" value="XM_009178227.1"/>
</dbReference>
<dbReference type="Proteomes" id="UP000054324">
    <property type="component" value="Unassembled WGS sequence"/>
</dbReference>